<dbReference type="InterPro" id="IPR040811">
    <property type="entry name" value="SLATT_4"/>
</dbReference>
<sequence length="205" mass="22274">MTLTNLPQNPSASAALLDVVRDEFGRAAYSHKTHQKMIDGLNRSALLDKRLAALLTAATAGNTIGVLVTEARWAEVSAVILSAVALMLTIYGASRNRERLADQHRQAANGLWLLREKYIHLIGDLRAGVIAEDEGRRLRDELTHQASQIYASAPDTNSNAYEAAQKALKVDEELTFSVKEIDLLLPPALRSAPLSPAASQSNKIP</sequence>
<proteinExistence type="predicted"/>
<dbReference type="RefSeq" id="WP_120560465.1">
    <property type="nucleotide sequence ID" value="NZ_RAWK01000418.1"/>
</dbReference>
<comment type="caution">
    <text evidence="2">The sequence shown here is derived from an EMBL/GenBank/DDBJ whole genome shotgun (WGS) entry which is preliminary data.</text>
</comment>
<dbReference type="OrthoDB" id="1099722at2"/>
<accession>A0A3A8P9Z2</accession>
<protein>
    <submittedName>
        <fullName evidence="2">SLATT domain-containing protein</fullName>
    </submittedName>
</protein>
<dbReference type="Pfam" id="PF18186">
    <property type="entry name" value="SLATT_4"/>
    <property type="match status" value="1"/>
</dbReference>
<evidence type="ECO:0000259" key="1">
    <source>
        <dbReference type="Pfam" id="PF18186"/>
    </source>
</evidence>
<name>A0A3A8P9Z2_9BACT</name>
<dbReference type="NCBIfam" id="NF033632">
    <property type="entry name" value="SLATT_4"/>
    <property type="match status" value="1"/>
</dbReference>
<dbReference type="AlphaFoldDB" id="A0A3A8P9Z2"/>
<dbReference type="Proteomes" id="UP000267003">
    <property type="component" value="Unassembled WGS sequence"/>
</dbReference>
<keyword evidence="3" id="KW-1185">Reference proteome</keyword>
<evidence type="ECO:0000313" key="2">
    <source>
        <dbReference type="EMBL" id="RKH53317.1"/>
    </source>
</evidence>
<gene>
    <name evidence="2" type="ORF">D7W81_39320</name>
</gene>
<feature type="domain" description="SMODS and SLOG-associating 2TM effector" evidence="1">
    <location>
        <begin position="16"/>
        <end position="180"/>
    </location>
</feature>
<evidence type="ECO:0000313" key="3">
    <source>
        <dbReference type="Proteomes" id="UP000267003"/>
    </source>
</evidence>
<dbReference type="EMBL" id="RAWK01000418">
    <property type="protein sequence ID" value="RKH53317.1"/>
    <property type="molecule type" value="Genomic_DNA"/>
</dbReference>
<reference evidence="3" key="1">
    <citation type="submission" date="2018-09" db="EMBL/GenBank/DDBJ databases">
        <authorList>
            <person name="Livingstone P.G."/>
            <person name="Whitworth D.E."/>
        </authorList>
    </citation>
    <scope>NUCLEOTIDE SEQUENCE [LARGE SCALE GENOMIC DNA]</scope>
    <source>
        <strain evidence="3">AB050A</strain>
    </source>
</reference>
<organism evidence="2 3">
    <name type="scientific">Corallococcus aberystwythensis</name>
    <dbReference type="NCBI Taxonomy" id="2316722"/>
    <lineage>
        <taxon>Bacteria</taxon>
        <taxon>Pseudomonadati</taxon>
        <taxon>Myxococcota</taxon>
        <taxon>Myxococcia</taxon>
        <taxon>Myxococcales</taxon>
        <taxon>Cystobacterineae</taxon>
        <taxon>Myxococcaceae</taxon>
        <taxon>Corallococcus</taxon>
    </lineage>
</organism>